<dbReference type="PANTHER" id="PTHR43289">
    <property type="entry name" value="MITOGEN-ACTIVATED PROTEIN KINASE KINASE KINASE 20-RELATED"/>
    <property type="match status" value="1"/>
</dbReference>
<dbReference type="Gene3D" id="1.10.510.10">
    <property type="entry name" value="Transferase(Phosphotransferase) domain 1"/>
    <property type="match status" value="1"/>
</dbReference>
<dbReference type="InterPro" id="IPR011009">
    <property type="entry name" value="Kinase-like_dom_sf"/>
</dbReference>
<evidence type="ECO:0000256" key="6">
    <source>
        <dbReference type="SAM" id="Phobius"/>
    </source>
</evidence>
<dbReference type="PROSITE" id="PS00108">
    <property type="entry name" value="PROTEIN_KINASE_ST"/>
    <property type="match status" value="1"/>
</dbReference>
<feature type="transmembrane region" description="Helical" evidence="6">
    <location>
        <begin position="407"/>
        <end position="428"/>
    </location>
</feature>
<dbReference type="AlphaFoldDB" id="A0A423UXJ2"/>
<feature type="transmembrane region" description="Helical" evidence="6">
    <location>
        <begin position="530"/>
        <end position="550"/>
    </location>
</feature>
<reference evidence="8 9" key="1">
    <citation type="submission" date="2018-08" db="EMBL/GenBank/DDBJ databases">
        <title>Streptomyces globisporus 1912-4Crt, whole genome shotgun sequence.</title>
        <authorList>
            <person name="Matselyukh B."/>
        </authorList>
    </citation>
    <scope>NUCLEOTIDE SEQUENCE [LARGE SCALE GENOMIC DNA]</scope>
    <source>
        <strain evidence="8 9">1912-4Crt</strain>
    </source>
</reference>
<dbReference type="CDD" id="cd14014">
    <property type="entry name" value="STKc_PknB_like"/>
    <property type="match status" value="1"/>
</dbReference>
<keyword evidence="6" id="KW-0812">Transmembrane</keyword>
<feature type="transmembrane region" description="Helical" evidence="6">
    <location>
        <begin position="491"/>
        <end position="510"/>
    </location>
</feature>
<feature type="compositionally biased region" description="Basic and acidic residues" evidence="5">
    <location>
        <begin position="304"/>
        <end position="322"/>
    </location>
</feature>
<dbReference type="PROSITE" id="PS50011">
    <property type="entry name" value="PROTEIN_KINASE_DOM"/>
    <property type="match status" value="1"/>
</dbReference>
<dbReference type="InterPro" id="IPR008271">
    <property type="entry name" value="Ser/Thr_kinase_AS"/>
</dbReference>
<sequence length="573" mass="62583">MGVVYLARSSRGRMVAVKSIKAELAEVPDFRSRFANEIAVARQVGGEWTAAVLDAAPDAERPWVATAYVPGPTLAEVVARHGPLPERSVRGLAFGLCRALGDIHAAGLVHRDLKPSNIMITIDGPRVIDFGIVRALDAATRGGLTSAGMVVGTPGFMAPEQVRGERLTEAADVFSLGATLVFAACGRMAFEASEGQLHALMYRVVHEEPDLTGVPEPLLGLIQDCLAKDPAARPSLPELRAREETLYQSLGPWLPAEILARLGQDVAQLLEHEDPRTRIDAIPRSGMSRAGVAGSEVPTVPAEPRGERAAAHESAARGDTARDTAPQPTDHNVVPLPRSGPREHPLHLLADERNGEPRGDRTAKSYAVALYAALGLFALVSAGIVGHMIYVLNSPDDYHSYEEEMMAIWAISQFVAGIGLVGCWLLWFAKVRDIAEGFAPRRLRYAPSMAVRAWFIPVRNLYLPKQIADDIWHASSPPGQARMTSDSPLRIWWIFWLVTFVTWPVFWLAFGVDFFRGGDDGTADLKQFGWITIALRLFVIPAAVVTARYVHRLTIMQSARLNEPFPPHSDPVR</sequence>
<dbReference type="InterPro" id="IPR025565">
    <property type="entry name" value="DUF4328"/>
</dbReference>
<evidence type="ECO:0000313" key="8">
    <source>
        <dbReference type="EMBL" id="ROV67043.1"/>
    </source>
</evidence>
<keyword evidence="6" id="KW-0472">Membrane</keyword>
<organism evidence="8 9">
    <name type="scientific">Streptomyces globisporus</name>
    <dbReference type="NCBI Taxonomy" id="1908"/>
    <lineage>
        <taxon>Bacteria</taxon>
        <taxon>Bacillati</taxon>
        <taxon>Actinomycetota</taxon>
        <taxon>Actinomycetes</taxon>
        <taxon>Kitasatosporales</taxon>
        <taxon>Streptomycetaceae</taxon>
        <taxon>Streptomyces</taxon>
    </lineage>
</organism>
<evidence type="ECO:0000256" key="5">
    <source>
        <dbReference type="SAM" id="MobiDB-lite"/>
    </source>
</evidence>
<dbReference type="SUPFAM" id="SSF56112">
    <property type="entry name" value="Protein kinase-like (PK-like)"/>
    <property type="match status" value="1"/>
</dbReference>
<dbReference type="EMBL" id="QWFA01000096">
    <property type="protein sequence ID" value="ROV67043.1"/>
    <property type="molecule type" value="Genomic_DNA"/>
</dbReference>
<feature type="transmembrane region" description="Helical" evidence="6">
    <location>
        <begin position="368"/>
        <end position="392"/>
    </location>
</feature>
<dbReference type="SMART" id="SM00220">
    <property type="entry name" value="S_TKc"/>
    <property type="match status" value="1"/>
</dbReference>
<protein>
    <submittedName>
        <fullName evidence="8">DUF4328 domain-containing protein</fullName>
    </submittedName>
</protein>
<feature type="region of interest" description="Disordered" evidence="5">
    <location>
        <begin position="288"/>
        <end position="347"/>
    </location>
</feature>
<dbReference type="GO" id="GO:0005524">
    <property type="term" value="F:ATP binding"/>
    <property type="evidence" value="ECO:0007669"/>
    <property type="project" value="UniProtKB-KW"/>
</dbReference>
<comment type="caution">
    <text evidence="8">The sequence shown here is derived from an EMBL/GenBank/DDBJ whole genome shotgun (WGS) entry which is preliminary data.</text>
</comment>
<dbReference type="Pfam" id="PF00069">
    <property type="entry name" value="Pkinase"/>
    <property type="match status" value="1"/>
</dbReference>
<dbReference type="InterPro" id="IPR000719">
    <property type="entry name" value="Prot_kinase_dom"/>
</dbReference>
<evidence type="ECO:0000256" key="1">
    <source>
        <dbReference type="ARBA" id="ARBA00022679"/>
    </source>
</evidence>
<feature type="domain" description="Protein kinase" evidence="7">
    <location>
        <begin position="1"/>
        <end position="254"/>
    </location>
</feature>
<evidence type="ECO:0000313" key="9">
    <source>
        <dbReference type="Proteomes" id="UP000285596"/>
    </source>
</evidence>
<evidence type="ECO:0000256" key="2">
    <source>
        <dbReference type="ARBA" id="ARBA00022741"/>
    </source>
</evidence>
<dbReference type="Gene3D" id="3.30.200.20">
    <property type="entry name" value="Phosphorylase Kinase, domain 1"/>
    <property type="match status" value="1"/>
</dbReference>
<keyword evidence="3" id="KW-0418">Kinase</keyword>
<accession>A0A423UXJ2</accession>
<gene>
    <name evidence="8" type="ORF">D3105_18940</name>
</gene>
<keyword evidence="4" id="KW-0067">ATP-binding</keyword>
<name>A0A423UXJ2_STRGL</name>
<dbReference type="GO" id="GO:0004674">
    <property type="term" value="F:protein serine/threonine kinase activity"/>
    <property type="evidence" value="ECO:0007669"/>
    <property type="project" value="TreeGrafter"/>
</dbReference>
<keyword evidence="6" id="KW-1133">Transmembrane helix</keyword>
<evidence type="ECO:0000256" key="3">
    <source>
        <dbReference type="ARBA" id="ARBA00022777"/>
    </source>
</evidence>
<dbReference type="Proteomes" id="UP000285596">
    <property type="component" value="Unassembled WGS sequence"/>
</dbReference>
<dbReference type="Pfam" id="PF14219">
    <property type="entry name" value="DUF4328"/>
    <property type="match status" value="1"/>
</dbReference>
<evidence type="ECO:0000256" key="4">
    <source>
        <dbReference type="ARBA" id="ARBA00022840"/>
    </source>
</evidence>
<dbReference type="PANTHER" id="PTHR43289:SF34">
    <property type="entry name" value="SERINE_THREONINE-PROTEIN KINASE YBDM-RELATED"/>
    <property type="match status" value="1"/>
</dbReference>
<evidence type="ECO:0000259" key="7">
    <source>
        <dbReference type="PROSITE" id="PS50011"/>
    </source>
</evidence>
<keyword evidence="2" id="KW-0547">Nucleotide-binding</keyword>
<keyword evidence="1" id="KW-0808">Transferase</keyword>
<proteinExistence type="predicted"/>